<name>A0AAU9DGR4_9LACO</name>
<reference evidence="2 4" key="1">
    <citation type="journal article" date="2023" name="Microbiol. Spectr.">
        <title>Symbiosis of Carpenter Bees with Uncharacterized Lactic Acid Bacteria Showing NAD Auxotrophy.</title>
        <authorList>
            <person name="Kawasaki S."/>
            <person name="Ozawa K."/>
            <person name="Mori T."/>
            <person name="Yamamoto A."/>
            <person name="Ito M."/>
            <person name="Ohkuma M."/>
            <person name="Sakamoto M."/>
            <person name="Matsutani M."/>
        </authorList>
    </citation>
    <scope>NUCLEOTIDE SEQUENCE [LARGE SCALE GENOMIC DNA]</scope>
    <source>
        <strain evidence="2 4">KimC2</strain>
    </source>
</reference>
<organism evidence="2 4">
    <name type="scientific">Xylocopilactobacillus apis</name>
    <dbReference type="NCBI Taxonomy" id="2932183"/>
    <lineage>
        <taxon>Bacteria</taxon>
        <taxon>Bacillati</taxon>
        <taxon>Bacillota</taxon>
        <taxon>Bacilli</taxon>
        <taxon>Lactobacillales</taxon>
        <taxon>Lactobacillaceae</taxon>
        <taxon>Xylocopilactobacillus</taxon>
    </lineage>
</organism>
<protein>
    <recommendedName>
        <fullName evidence="1">Antitoxin SocA-like Panacea domain-containing protein</fullName>
    </recommendedName>
</protein>
<dbReference type="EMBL" id="AP026801">
    <property type="protein sequence ID" value="BDR57515.1"/>
    <property type="molecule type" value="Genomic_DNA"/>
</dbReference>
<dbReference type="Proteomes" id="UP001321804">
    <property type="component" value="Chromosome"/>
</dbReference>
<evidence type="ECO:0000313" key="4">
    <source>
        <dbReference type="Proteomes" id="UP001321804"/>
    </source>
</evidence>
<proteinExistence type="predicted"/>
<evidence type="ECO:0000259" key="1">
    <source>
        <dbReference type="Pfam" id="PF13274"/>
    </source>
</evidence>
<keyword evidence="4" id="KW-1185">Reference proteome</keyword>
<dbReference type="InterPro" id="IPR025272">
    <property type="entry name" value="SocA_Panacea"/>
</dbReference>
<dbReference type="KEGG" id="xak:KIMC2_20280"/>
<dbReference type="AlphaFoldDB" id="A0AAU9DGR4"/>
<evidence type="ECO:0000313" key="2">
    <source>
        <dbReference type="EMBL" id="BDR57466.1"/>
    </source>
</evidence>
<accession>A0AAU9DGR4</accession>
<gene>
    <name evidence="2" type="ORF">KIMC2_20280</name>
    <name evidence="3" type="ORF">KIMC2_20770</name>
</gene>
<dbReference type="EMBL" id="AP026801">
    <property type="protein sequence ID" value="BDR57466.1"/>
    <property type="molecule type" value="Genomic_DNA"/>
</dbReference>
<feature type="domain" description="Antitoxin SocA-like Panacea" evidence="1">
    <location>
        <begin position="29"/>
        <end position="121"/>
    </location>
</feature>
<dbReference type="RefSeq" id="WP_317696588.1">
    <property type="nucleotide sequence ID" value="NZ_AP026801.1"/>
</dbReference>
<dbReference type="Pfam" id="PF13274">
    <property type="entry name" value="SocA_Panacea"/>
    <property type="match status" value="1"/>
</dbReference>
<dbReference type="KEGG" id="xak:KIMC2_20770"/>
<sequence>MRNVTDYAKFFLKNGFDSHPDTFDGNMKLQKLLFFANFINYAENKELLFPEKMCAFENGTVIEEVRQKYKNDYNSFKQDSINFDPDFSQKEYDVLNKTIDIFGNLTARELSELNHQFNFWKKRYQASTNENGYHHKELAEITNKDLDLEVDKMKEVLNTYQNNRQINQTKELINGVTFFYDPKEINIDEILPQLDSFEADEESYTVSIDDGHLVIM</sequence>
<evidence type="ECO:0000313" key="3">
    <source>
        <dbReference type="EMBL" id="BDR57515.1"/>
    </source>
</evidence>